<evidence type="ECO:0008006" key="4">
    <source>
        <dbReference type="Google" id="ProtNLM"/>
    </source>
</evidence>
<evidence type="ECO:0000313" key="3">
    <source>
        <dbReference type="EMBL" id="CAD1847690.1"/>
    </source>
</evidence>
<keyword evidence="1" id="KW-0677">Repeat</keyword>
<name>A0A6V7QWQ2_ANACO</name>
<evidence type="ECO:0000256" key="1">
    <source>
        <dbReference type="ARBA" id="ARBA00022737"/>
    </source>
</evidence>
<evidence type="ECO:0000256" key="2">
    <source>
        <dbReference type="SAM" id="MobiDB-lite"/>
    </source>
</evidence>
<feature type="compositionally biased region" description="Gly residues" evidence="2">
    <location>
        <begin position="10"/>
        <end position="23"/>
    </location>
</feature>
<dbReference type="SMART" id="SM00698">
    <property type="entry name" value="MORN"/>
    <property type="match status" value="3"/>
</dbReference>
<feature type="compositionally biased region" description="Low complexity" evidence="2">
    <location>
        <begin position="32"/>
        <end position="48"/>
    </location>
</feature>
<feature type="compositionally biased region" description="Basic and acidic residues" evidence="2">
    <location>
        <begin position="652"/>
        <end position="669"/>
    </location>
</feature>
<feature type="region of interest" description="Disordered" evidence="2">
    <location>
        <begin position="652"/>
        <end position="726"/>
    </location>
</feature>
<feature type="compositionally biased region" description="Acidic residues" evidence="2">
    <location>
        <begin position="49"/>
        <end position="63"/>
    </location>
</feature>
<dbReference type="AlphaFoldDB" id="A0A6V7QWQ2"/>
<dbReference type="PANTHER" id="PTHR43215:SF13">
    <property type="entry name" value="PROTEIN TIC 100"/>
    <property type="match status" value="1"/>
</dbReference>
<dbReference type="GO" id="GO:0016020">
    <property type="term" value="C:membrane"/>
    <property type="evidence" value="ECO:0007669"/>
    <property type="project" value="UniProtKB-ARBA"/>
</dbReference>
<dbReference type="PANTHER" id="PTHR43215">
    <property type="entry name" value="RADIAL SPOKE HEAD 1 HOMOLOG"/>
    <property type="match status" value="1"/>
</dbReference>
<feature type="region of interest" description="Disordered" evidence="2">
    <location>
        <begin position="134"/>
        <end position="223"/>
    </location>
</feature>
<proteinExistence type="predicted"/>
<accession>A0A6V7QWQ2</accession>
<dbReference type="Pfam" id="PF02493">
    <property type="entry name" value="MORN"/>
    <property type="match status" value="3"/>
</dbReference>
<reference evidence="3" key="1">
    <citation type="submission" date="2020-07" db="EMBL/GenBank/DDBJ databases">
        <authorList>
            <person name="Lin J."/>
        </authorList>
    </citation>
    <scope>NUCLEOTIDE SEQUENCE</scope>
</reference>
<feature type="compositionally biased region" description="Low complexity" evidence="2">
    <location>
        <begin position="173"/>
        <end position="215"/>
    </location>
</feature>
<feature type="compositionally biased region" description="Acidic residues" evidence="2">
    <location>
        <begin position="680"/>
        <end position="694"/>
    </location>
</feature>
<organism evidence="3">
    <name type="scientific">Ananas comosus var. bracteatus</name>
    <name type="common">red pineapple</name>
    <dbReference type="NCBI Taxonomy" id="296719"/>
    <lineage>
        <taxon>Eukaryota</taxon>
        <taxon>Viridiplantae</taxon>
        <taxon>Streptophyta</taxon>
        <taxon>Embryophyta</taxon>
        <taxon>Tracheophyta</taxon>
        <taxon>Spermatophyta</taxon>
        <taxon>Magnoliopsida</taxon>
        <taxon>Liliopsida</taxon>
        <taxon>Poales</taxon>
        <taxon>Bromeliaceae</taxon>
        <taxon>Bromelioideae</taxon>
        <taxon>Ananas</taxon>
    </lineage>
</organism>
<sequence>MAGDDDQQQGEGGGGGGGGGGPEEAGEEEAKAAAWGEDNEKAASASSSDESEDESEYSSDDYEAGGYESSEAEEDDNSPESNVRKFAEALESRANRKRVEEEERDYVYHEDLFDFPRDPEKWREEDLRELWADAPLEMTKPGWDPAWADDDDWEVVRQELAAGRDPPSPPSTSPTASITPPSPTTTTTSPTPGPSSRSSTASRSSSNGSATSSPTEARESSARPLLSLVCPAAAPECLPAACGLRGALRHFYEGTVWDDLAHGKGVYVAEDGLVRYEGEWLQNQMEGHGVIEVDIPGVEPAPGSELEAKMRAEGRIISRDFMSRRTKVEIPFYERDEWIKVFGEKPEKGRYRYAGQWKHGRMHGCGVYEVNERAIYGRFYFGEHLEDSTGCDEDVSALHFGIAEVAAAKARMFINKPDGMVREERGPYGDPQHPYFYEEDDVWMAPGFINQFYEVPDYWKTYVQEVDQERELWLGSFYKAPLRIPMPAELEYWWSKGDDDPEFVLINKEPEPDPEDPSKLIYTEDPLIFHTRTGRLINYVDDEKYGVRLFWQPRLKEGEDVDPEKVEFLPLEYDEFFGKTSGAKKESKLSRLITKVENALKPLFEKFEKWAEEKKKASEMNLKLIEKELDFIEAEICLEETLEDMENELKMKQEEEEKRAAAGKDKDESSPAAADQDAAASDDGDDEEDEDGDESAPASFGTVRQGRADEDTSTNSLGESKPGNSPFSSLTLSVASGNLISLVPAKLQESYLFWRKHAHPSITEQSSLRKHDCDTPRSIHSVNFPLTFNYGTNLRARQQLQHCEESKRRYSQKSSLARGLSSCRTCKKSQADQLNDNAIGAQNFSILSLHVPVSDVFTI</sequence>
<feature type="region of interest" description="Disordered" evidence="2">
    <location>
        <begin position="1"/>
        <end position="83"/>
    </location>
</feature>
<dbReference type="EMBL" id="CAJEUB010000059">
    <property type="protein sequence ID" value="CAD1847690.1"/>
    <property type="molecule type" value="Genomic_DNA"/>
</dbReference>
<feature type="compositionally biased region" description="Low complexity" evidence="2">
    <location>
        <begin position="670"/>
        <end position="679"/>
    </location>
</feature>
<feature type="compositionally biased region" description="Polar residues" evidence="2">
    <location>
        <begin position="713"/>
        <end position="726"/>
    </location>
</feature>
<dbReference type="SUPFAM" id="SSF82185">
    <property type="entry name" value="Histone H3 K4-specific methyltransferase SET7/9 N-terminal domain"/>
    <property type="match status" value="1"/>
</dbReference>
<protein>
    <recommendedName>
        <fullName evidence="4">Protein TIC 100</fullName>
    </recommendedName>
</protein>
<gene>
    <name evidence="3" type="ORF">CB5_LOCUS30901</name>
</gene>
<dbReference type="InterPro" id="IPR003409">
    <property type="entry name" value="MORN"/>
</dbReference>